<dbReference type="AlphaFoldDB" id="A0A0C5WPP1"/>
<dbReference type="Proteomes" id="UP000032303">
    <property type="component" value="Chromosome 2"/>
</dbReference>
<keyword evidence="1" id="KW-1133">Transmembrane helix</keyword>
<proteinExistence type="predicted"/>
<dbReference type="HOGENOM" id="CLU_2808684_0_0_6"/>
<evidence type="ECO:0000256" key="1">
    <source>
        <dbReference type="SAM" id="Phobius"/>
    </source>
</evidence>
<sequence length="67" mass="7109">MNFTYLIEGTLFALIVLLLGLAGGSFFTMATLKRPAEGSSLVESRIEFGFYGVASLVFAGLLTGILC</sequence>
<dbReference type="PATRIC" id="fig|658445.3.peg.4452"/>
<evidence type="ECO:0000313" key="2">
    <source>
        <dbReference type="EMBL" id="AJR09103.1"/>
    </source>
</evidence>
<feature type="transmembrane region" description="Helical" evidence="1">
    <location>
        <begin position="48"/>
        <end position="66"/>
    </location>
</feature>
<accession>A0A0C5WPP1</accession>
<dbReference type="EMBL" id="CP005974">
    <property type="protein sequence ID" value="AJR09103.1"/>
    <property type="molecule type" value="Genomic_DNA"/>
</dbReference>
<reference evidence="2 3" key="1">
    <citation type="submission" date="2013-05" db="EMBL/GenBank/DDBJ databases">
        <title>Complete genome sequence of the lipase-producing bacterium Photobacterium gaetbulicola Gung47.</title>
        <authorList>
            <person name="Kim Y.-O."/>
        </authorList>
    </citation>
    <scope>NUCLEOTIDE SEQUENCE [LARGE SCALE GENOMIC DNA]</scope>
    <source>
        <strain evidence="2 3">Gung47</strain>
    </source>
</reference>
<feature type="transmembrane region" description="Helical" evidence="1">
    <location>
        <begin position="6"/>
        <end position="27"/>
    </location>
</feature>
<protein>
    <submittedName>
        <fullName evidence="2">Uncharacterized protein</fullName>
    </submittedName>
</protein>
<dbReference type="KEGG" id="pgb:H744_2c2447"/>
<keyword evidence="1" id="KW-0812">Transmembrane</keyword>
<dbReference type="OrthoDB" id="5829845at2"/>
<keyword evidence="1" id="KW-0472">Membrane</keyword>
<keyword evidence="3" id="KW-1185">Reference proteome</keyword>
<evidence type="ECO:0000313" key="3">
    <source>
        <dbReference type="Proteomes" id="UP000032303"/>
    </source>
</evidence>
<gene>
    <name evidence="2" type="ORF">H744_2c2447</name>
</gene>
<name>A0A0C5WPP1_9GAMM</name>
<organism evidence="2 3">
    <name type="scientific">Photobacterium gaetbulicola Gung47</name>
    <dbReference type="NCBI Taxonomy" id="658445"/>
    <lineage>
        <taxon>Bacteria</taxon>
        <taxon>Pseudomonadati</taxon>
        <taxon>Pseudomonadota</taxon>
        <taxon>Gammaproteobacteria</taxon>
        <taxon>Vibrionales</taxon>
        <taxon>Vibrionaceae</taxon>
        <taxon>Photobacterium</taxon>
    </lineage>
</organism>